<proteinExistence type="inferred from homology"/>
<dbReference type="Pfam" id="PF09811">
    <property type="entry name" value="Yae1_N"/>
    <property type="match status" value="1"/>
</dbReference>
<sequence>DPFDTLLTLEDTLYTSAYDLGASDGAHAGRIEGRIFGLEKGFEKFLALGALHGRSQVWGSRIPLPRPDPPSSSSSTTTATATATPEQQEEEGERKEEEATALPLPPLKPNARTARHIQTLHALSDPATFSTLNTEDAVADYDDRVKRAGAKAKMIERLVGEVGDPSSSFSASASASGSGSAAAAAGGASTPRVKLKNEPRPEQNMEDFTGNRLL</sequence>
<dbReference type="InterPro" id="IPR052436">
    <property type="entry name" value="LTO1_adapter"/>
</dbReference>
<dbReference type="PANTHER" id="PTHR28532:SF1">
    <property type="entry name" value="ORAL CANCER OVEREXPRESSED 1"/>
    <property type="match status" value="1"/>
</dbReference>
<feature type="domain" description="Essential protein Yae1 N-terminal" evidence="3">
    <location>
        <begin position="18"/>
        <end position="54"/>
    </location>
</feature>
<evidence type="ECO:0000313" key="5">
    <source>
        <dbReference type="Proteomes" id="UP000240883"/>
    </source>
</evidence>
<feature type="region of interest" description="Disordered" evidence="2">
    <location>
        <begin position="162"/>
        <end position="214"/>
    </location>
</feature>
<feature type="compositionally biased region" description="Low complexity" evidence="2">
    <location>
        <begin position="71"/>
        <end position="86"/>
    </location>
</feature>
<feature type="non-terminal residue" evidence="4">
    <location>
        <position position="214"/>
    </location>
</feature>
<protein>
    <recommendedName>
        <fullName evidence="3">Essential protein Yae1 N-terminal domain-containing protein</fullName>
    </recommendedName>
</protein>
<evidence type="ECO:0000256" key="2">
    <source>
        <dbReference type="SAM" id="MobiDB-lite"/>
    </source>
</evidence>
<dbReference type="STRING" id="1448308.A0A2T2NF68"/>
<dbReference type="OrthoDB" id="48036at2759"/>
<reference evidence="4 5" key="1">
    <citation type="journal article" date="2018" name="Front. Microbiol.">
        <title>Genome-Wide Analysis of Corynespora cassiicola Leaf Fall Disease Putative Effectors.</title>
        <authorList>
            <person name="Lopez D."/>
            <person name="Ribeiro S."/>
            <person name="Label P."/>
            <person name="Fumanal B."/>
            <person name="Venisse J.S."/>
            <person name="Kohler A."/>
            <person name="de Oliveira R.R."/>
            <person name="Labutti K."/>
            <person name="Lipzen A."/>
            <person name="Lail K."/>
            <person name="Bauer D."/>
            <person name="Ohm R.A."/>
            <person name="Barry K.W."/>
            <person name="Spatafora J."/>
            <person name="Grigoriev I.V."/>
            <person name="Martin F.M."/>
            <person name="Pujade-Renaud V."/>
        </authorList>
    </citation>
    <scope>NUCLEOTIDE SEQUENCE [LARGE SCALE GENOMIC DNA]</scope>
    <source>
        <strain evidence="4 5">Philippines</strain>
    </source>
</reference>
<name>A0A2T2NF68_CORCC</name>
<dbReference type="Proteomes" id="UP000240883">
    <property type="component" value="Unassembled WGS sequence"/>
</dbReference>
<organism evidence="4 5">
    <name type="scientific">Corynespora cassiicola Philippines</name>
    <dbReference type="NCBI Taxonomy" id="1448308"/>
    <lineage>
        <taxon>Eukaryota</taxon>
        <taxon>Fungi</taxon>
        <taxon>Dikarya</taxon>
        <taxon>Ascomycota</taxon>
        <taxon>Pezizomycotina</taxon>
        <taxon>Dothideomycetes</taxon>
        <taxon>Pleosporomycetidae</taxon>
        <taxon>Pleosporales</taxon>
        <taxon>Corynesporascaceae</taxon>
        <taxon>Corynespora</taxon>
    </lineage>
</organism>
<accession>A0A2T2NF68</accession>
<dbReference type="InterPro" id="IPR019191">
    <property type="entry name" value="Essential_protein_Yae1_N"/>
</dbReference>
<evidence type="ECO:0000313" key="4">
    <source>
        <dbReference type="EMBL" id="PSN64081.1"/>
    </source>
</evidence>
<feature type="region of interest" description="Disordered" evidence="2">
    <location>
        <begin position="59"/>
        <end position="109"/>
    </location>
</feature>
<dbReference type="AlphaFoldDB" id="A0A2T2NF68"/>
<dbReference type="EMBL" id="KZ678139">
    <property type="protein sequence ID" value="PSN64081.1"/>
    <property type="molecule type" value="Genomic_DNA"/>
</dbReference>
<evidence type="ECO:0000256" key="1">
    <source>
        <dbReference type="ARBA" id="ARBA00038090"/>
    </source>
</evidence>
<keyword evidence="5" id="KW-1185">Reference proteome</keyword>
<comment type="similarity">
    <text evidence="1">Belongs to the LTO1 family.</text>
</comment>
<feature type="non-terminal residue" evidence="4">
    <location>
        <position position="1"/>
    </location>
</feature>
<gene>
    <name evidence="4" type="ORF">BS50DRAFT_460635</name>
</gene>
<feature type="compositionally biased region" description="Low complexity" evidence="2">
    <location>
        <begin position="166"/>
        <end position="189"/>
    </location>
</feature>
<evidence type="ECO:0000259" key="3">
    <source>
        <dbReference type="Pfam" id="PF09811"/>
    </source>
</evidence>
<dbReference type="PANTHER" id="PTHR28532">
    <property type="entry name" value="GEO13458P1"/>
    <property type="match status" value="1"/>
</dbReference>